<feature type="chain" id="PRO_5004214256" evidence="1">
    <location>
        <begin position="29"/>
        <end position="53"/>
    </location>
</feature>
<feature type="signal peptide" evidence="1">
    <location>
        <begin position="1"/>
        <end position="28"/>
    </location>
</feature>
<organism evidence="2">
    <name type="scientific">Oryza sativa subsp. japonica</name>
    <name type="common">Rice</name>
    <dbReference type="NCBI Taxonomy" id="39947"/>
    <lineage>
        <taxon>Eukaryota</taxon>
        <taxon>Viridiplantae</taxon>
        <taxon>Streptophyta</taxon>
        <taxon>Embryophyta</taxon>
        <taxon>Tracheophyta</taxon>
        <taxon>Spermatophyta</taxon>
        <taxon>Magnoliopsida</taxon>
        <taxon>Liliopsida</taxon>
        <taxon>Poales</taxon>
        <taxon>Poaceae</taxon>
        <taxon>BOP clade</taxon>
        <taxon>Oryzoideae</taxon>
        <taxon>Oryzeae</taxon>
        <taxon>Oryzinae</taxon>
        <taxon>Oryza</taxon>
        <taxon>Oryza sativa</taxon>
    </lineage>
</organism>
<reference evidence="2" key="1">
    <citation type="journal article" date="2005" name="BMC Biol.">
        <title>The sequence of rice chromosomes 11 and 12, rich in disease resistance genes and recent gene duplications.</title>
        <authorList>
            <consortium name="The rice chromosomes 11 and 12 sequencing consortia"/>
        </authorList>
    </citation>
    <scope>NUCLEOTIDE SEQUENCE [LARGE SCALE GENOMIC DNA]</scope>
</reference>
<reference evidence="2" key="2">
    <citation type="submission" date="2005-04" db="EMBL/GenBank/DDBJ databases">
        <authorList>
            <person name="Buell C.R."/>
            <person name="Wing R.A."/>
            <person name="McCombie W.A."/>
            <person name="Ouyang S."/>
        </authorList>
    </citation>
    <scope>NUCLEOTIDE SEQUENCE</scope>
</reference>
<evidence type="ECO:0000313" key="2">
    <source>
        <dbReference type="EMBL" id="ABA94551.1"/>
    </source>
</evidence>
<evidence type="ECO:0000256" key="1">
    <source>
        <dbReference type="SAM" id="SignalP"/>
    </source>
</evidence>
<proteinExistence type="predicted"/>
<sequence length="53" mass="5664">MKCSRVRLVLVMVSLQAMIAMLPDGAGAQNGDGSRCSKRCSLRFNANTTAIGY</sequence>
<gene>
    <name evidence="2" type="ordered locus">LOC_Os11g37220</name>
</gene>
<name>Q2R228_ORYSJ</name>
<dbReference type="EMBL" id="DP000010">
    <property type="protein sequence ID" value="ABA94551.1"/>
    <property type="molecule type" value="Genomic_DNA"/>
</dbReference>
<keyword evidence="1" id="KW-0732">Signal</keyword>
<reference evidence="2" key="3">
    <citation type="submission" date="2006-01" db="EMBL/GenBank/DDBJ databases">
        <authorList>
            <person name="Buell R."/>
        </authorList>
    </citation>
    <scope>NUCLEOTIDE SEQUENCE</scope>
</reference>
<dbReference type="AlphaFoldDB" id="Q2R228"/>
<accession>Q2R228</accession>
<protein>
    <submittedName>
        <fullName evidence="2">Uncharacterized protein</fullName>
    </submittedName>
</protein>